<gene>
    <name evidence="3" type="ORF">SAMN02799620_04027</name>
</gene>
<evidence type="ECO:0000256" key="1">
    <source>
        <dbReference type="SAM" id="MobiDB-lite"/>
    </source>
</evidence>
<feature type="region of interest" description="Disordered" evidence="1">
    <location>
        <begin position="554"/>
        <end position="574"/>
    </location>
</feature>
<evidence type="ECO:0000256" key="2">
    <source>
        <dbReference type="SAM" id="Phobius"/>
    </source>
</evidence>
<feature type="transmembrane region" description="Helical" evidence="2">
    <location>
        <begin position="16"/>
        <end position="38"/>
    </location>
</feature>
<organism evidence="3 4">
    <name type="scientific">Mycolicibacterium fluoranthenivorans</name>
    <dbReference type="NCBI Taxonomy" id="258505"/>
    <lineage>
        <taxon>Bacteria</taxon>
        <taxon>Bacillati</taxon>
        <taxon>Actinomycetota</taxon>
        <taxon>Actinomycetes</taxon>
        <taxon>Mycobacteriales</taxon>
        <taxon>Mycobacteriaceae</taxon>
        <taxon>Mycolicibacterium</taxon>
    </lineage>
</organism>
<reference evidence="4" key="1">
    <citation type="submission" date="2016-10" db="EMBL/GenBank/DDBJ databases">
        <authorList>
            <person name="Varghese N."/>
            <person name="Submissions S."/>
        </authorList>
    </citation>
    <scope>NUCLEOTIDE SEQUENCE [LARGE SCALE GENOMIC DNA]</scope>
    <source>
        <strain evidence="4">UNC267MFSha1.1M11</strain>
    </source>
</reference>
<feature type="compositionally biased region" description="Polar residues" evidence="1">
    <location>
        <begin position="523"/>
        <end position="533"/>
    </location>
</feature>
<dbReference type="Proteomes" id="UP000199707">
    <property type="component" value="Unassembled WGS sequence"/>
</dbReference>
<keyword evidence="2" id="KW-0472">Membrane</keyword>
<feature type="region of interest" description="Disordered" evidence="1">
    <location>
        <begin position="587"/>
        <end position="658"/>
    </location>
</feature>
<dbReference type="AlphaFoldDB" id="A0A1G4WN01"/>
<feature type="region of interest" description="Disordered" evidence="1">
    <location>
        <begin position="387"/>
        <end position="449"/>
    </location>
</feature>
<feature type="region of interest" description="Disordered" evidence="1">
    <location>
        <begin position="491"/>
        <end position="541"/>
    </location>
</feature>
<protein>
    <submittedName>
        <fullName evidence="3">Uncharacterized protein</fullName>
    </submittedName>
</protein>
<feature type="compositionally biased region" description="Basic and acidic residues" evidence="1">
    <location>
        <begin position="507"/>
        <end position="520"/>
    </location>
</feature>
<evidence type="ECO:0000313" key="4">
    <source>
        <dbReference type="Proteomes" id="UP000199707"/>
    </source>
</evidence>
<sequence length="658" mass="68200">MGDFLPGDRPRWGVRWWAQLAVTLVAALALVVGGVHWLTPAGPTDAGERAGGPPPDAQSIASAASAAFAGTALASDDALSAAARSANIPTDPVAGWDLPTTDGRRVQLVLPAGLGAGETTADGQVVYPDRGAGFSVIAENKGAGGRTITRIPGPATNASGAATADGQALPTVPMFLRTPADTVMLAHTDGTITVNQATPAATTIATIAAPQARDSHGTLVPSAFVTQRIRPGLYLLAQVIHPDAATVWPVYVDPCISGCDAFTHASTSGANGAALQAAGSALVTGIKNNPVESAEIIGGGALVVTGVGSGLGASLVLSGTTGLVQKAAAADPTNQLLGAAGDAFEVTNYISPARSIQKGVTAAVERGAQKFGDDVAEGALRDATVVKPVTPTPSPQLANDIAGAVTPKPGVGTPAAANAPPHERPNPPLRTDLPDAGRTASTPKDYVPETLDPGCKLDCGYTTKAPAGVYDEVEMPGHTQHKFETIPGQLTHEFPKNIPTNRRLNTRKIEPQTGKVRDESPPASVQESRNGRSSVRHLDEIESAKERKLLQALTQRHGLKGGDPQEFAYRGTDGKTRCGPCAQERYNDQQQRLSSPSDQRVEQQTHAQDTANLHRNNALNTARQGSNQTGADRDSDTSGKKKTNDKKKKKSKINHKKP</sequence>
<dbReference type="EMBL" id="FMUB01000008">
    <property type="protein sequence ID" value="SCX26054.1"/>
    <property type="molecule type" value="Genomic_DNA"/>
</dbReference>
<feature type="compositionally biased region" description="Polar residues" evidence="1">
    <location>
        <begin position="588"/>
        <end position="630"/>
    </location>
</feature>
<name>A0A1G4WN01_9MYCO</name>
<keyword evidence="2" id="KW-1133">Transmembrane helix</keyword>
<accession>A0A1G4WN01</accession>
<feature type="compositionally biased region" description="Basic residues" evidence="1">
    <location>
        <begin position="640"/>
        <end position="658"/>
    </location>
</feature>
<keyword evidence="2" id="KW-0812">Transmembrane</keyword>
<proteinExistence type="predicted"/>
<evidence type="ECO:0000313" key="3">
    <source>
        <dbReference type="EMBL" id="SCX26054.1"/>
    </source>
</evidence>